<dbReference type="AlphaFoldDB" id="A0A656D9A1"/>
<sequence>MKELVFTILTLLTFSKVCGQQPSWLSVLPQSKEYLYAVGASSPYFYPETTKAKAIEDAIFELARTIEVGVKVKQINWFEDTGSLFSGLSHFEEEYEEEIDTTLFNLIKSNYELVSQWYDPKSKILYVLLRIPVKAISTDTVYSIPDEFVYDPALAGLSVSSRKQPKWIYKIPVSDVAIYAVGASDRYFDPAETRKRAIQNARSELSRIINLKIQTLLDNWSEGNKAFELSYSRRISRTISNAKLTGSQIVGFWIDPKTGANYALARMYKKNLIYQIKQVAINAIKQNPPEKLTNQDKPIEEILNEALNQLDKELEKLNKSKGELK</sequence>
<dbReference type="EMBL" id="CZVU01000087">
    <property type="protein sequence ID" value="CUT04317.1"/>
    <property type="molecule type" value="Genomic_DNA"/>
</dbReference>
<reference evidence="1 2" key="1">
    <citation type="submission" date="2015-11" db="EMBL/GenBank/DDBJ databases">
        <authorList>
            <person name="Varghese N."/>
        </authorList>
    </citation>
    <scope>NUCLEOTIDE SEQUENCE [LARGE SCALE GENOMIC DNA]</scope>
    <source>
        <strain evidence="1 2">JGI-24</strain>
    </source>
</reference>
<dbReference type="OrthoDB" id="9809561at2"/>
<evidence type="ECO:0000313" key="2">
    <source>
        <dbReference type="Proteomes" id="UP000243065"/>
    </source>
</evidence>
<proteinExistence type="predicted"/>
<dbReference type="Proteomes" id="UP000243065">
    <property type="component" value="Unassembled WGS sequence"/>
</dbReference>
<name>A0A656D9A1_KRYT1</name>
<dbReference type="Gene3D" id="3.10.28.20">
    <property type="entry name" value="Acetamidase/Formamidase-like domains"/>
    <property type="match status" value="2"/>
</dbReference>
<organism evidence="1 2">
    <name type="scientific">Kryptobacter tengchongensis</name>
    <dbReference type="NCBI Taxonomy" id="1643429"/>
    <lineage>
        <taxon>Bacteria</taxon>
        <taxon>Pseudomonadati</taxon>
        <taxon>Candidatus Kryptoniota</taxon>
        <taxon>Candidatus Kryptobacter</taxon>
    </lineage>
</organism>
<evidence type="ECO:0000313" key="1">
    <source>
        <dbReference type="EMBL" id="CUT04317.1"/>
    </source>
</evidence>
<keyword evidence="2" id="KW-1185">Reference proteome</keyword>
<accession>A0A656D9A1</accession>
<gene>
    <name evidence="1" type="ORF">JGI24_01468</name>
</gene>
<protein>
    <submittedName>
        <fullName evidence="1">LPP20 lipoprotein</fullName>
    </submittedName>
</protein>
<keyword evidence="1" id="KW-0449">Lipoprotein</keyword>
<dbReference type="RefSeq" id="WP_072150782.1">
    <property type="nucleotide sequence ID" value="NZ_CZVU01000087.1"/>
</dbReference>